<evidence type="ECO:0000313" key="2">
    <source>
        <dbReference type="EMBL" id="GAB97701.1"/>
    </source>
</evidence>
<gene>
    <name evidence="2" type="ORF">KILIM_078_00330</name>
</gene>
<feature type="compositionally biased region" description="Low complexity" evidence="1">
    <location>
        <begin position="98"/>
        <end position="113"/>
    </location>
</feature>
<organism evidence="2 3">
    <name type="scientific">Kineosphaera limosa NBRC 100340</name>
    <dbReference type="NCBI Taxonomy" id="1184609"/>
    <lineage>
        <taxon>Bacteria</taxon>
        <taxon>Bacillati</taxon>
        <taxon>Actinomycetota</taxon>
        <taxon>Actinomycetes</taxon>
        <taxon>Micrococcales</taxon>
        <taxon>Dermatophilaceae</taxon>
        <taxon>Kineosphaera</taxon>
    </lineage>
</organism>
<proteinExistence type="predicted"/>
<dbReference type="STRING" id="1184609.KILIM_078_00330"/>
<sequence length="130" mass="13498">MSTKAGTVPEVRQHRGIREVEAESVALMIGAAHGMDTTGYTIPYVSTWAARVDGQEAAQVVQATGERVRKTALAILDQLDTLQVGDGTPPGIERDTPARASAAVKPAASPAPSVERERASGVPVLAGRGL</sequence>
<dbReference type="EMBL" id="BAHD01000078">
    <property type="protein sequence ID" value="GAB97701.1"/>
    <property type="molecule type" value="Genomic_DNA"/>
</dbReference>
<comment type="caution">
    <text evidence="2">The sequence shown here is derived from an EMBL/GenBank/DDBJ whole genome shotgun (WGS) entry which is preliminary data.</text>
</comment>
<feature type="region of interest" description="Disordered" evidence="1">
    <location>
        <begin position="85"/>
        <end position="130"/>
    </location>
</feature>
<reference evidence="2 3" key="1">
    <citation type="submission" date="2012-08" db="EMBL/GenBank/DDBJ databases">
        <title>Whole genome shotgun sequence of Kineosphaera limosa NBRC 100340.</title>
        <authorList>
            <person name="Yoshida I."/>
            <person name="Isaki S."/>
            <person name="Hosoyama A."/>
            <person name="Tsuchikane K."/>
            <person name="Katsumata H."/>
            <person name="Ando Y."/>
            <person name="Ohji S."/>
            <person name="Hamada M."/>
            <person name="Tamura T."/>
            <person name="Yamazoe A."/>
            <person name="Yamazaki S."/>
            <person name="Fujita N."/>
        </authorList>
    </citation>
    <scope>NUCLEOTIDE SEQUENCE [LARGE SCALE GENOMIC DNA]</scope>
    <source>
        <strain evidence="2 3">NBRC 100340</strain>
    </source>
</reference>
<dbReference type="AlphaFoldDB" id="K6WV28"/>
<name>K6WV28_9MICO</name>
<accession>K6WV28</accession>
<dbReference type="Proteomes" id="UP000008366">
    <property type="component" value="Unassembled WGS sequence"/>
</dbReference>
<keyword evidence="3" id="KW-1185">Reference proteome</keyword>
<evidence type="ECO:0000313" key="3">
    <source>
        <dbReference type="Proteomes" id="UP000008366"/>
    </source>
</evidence>
<evidence type="ECO:0000256" key="1">
    <source>
        <dbReference type="SAM" id="MobiDB-lite"/>
    </source>
</evidence>
<dbReference type="eggNOG" id="COG2856">
    <property type="taxonomic scope" value="Bacteria"/>
</dbReference>
<protein>
    <submittedName>
        <fullName evidence="2">Uncharacterized protein</fullName>
    </submittedName>
</protein>